<accession>A0A8H3EZB7</accession>
<keyword evidence="3" id="KW-1185">Reference proteome</keyword>
<comment type="caution">
    <text evidence="2">The sequence shown here is derived from an EMBL/GenBank/DDBJ whole genome shotgun (WGS) entry which is preliminary data.</text>
</comment>
<dbReference type="OrthoDB" id="1914839at2759"/>
<dbReference type="CDD" id="cd24142">
    <property type="entry name" value="ACL4-like"/>
    <property type="match status" value="1"/>
</dbReference>
<feature type="compositionally biased region" description="Gly residues" evidence="1">
    <location>
        <begin position="375"/>
        <end position="387"/>
    </location>
</feature>
<organism evidence="2 3">
    <name type="scientific">Alectoria fallacina</name>
    <dbReference type="NCBI Taxonomy" id="1903189"/>
    <lineage>
        <taxon>Eukaryota</taxon>
        <taxon>Fungi</taxon>
        <taxon>Dikarya</taxon>
        <taxon>Ascomycota</taxon>
        <taxon>Pezizomycotina</taxon>
        <taxon>Lecanoromycetes</taxon>
        <taxon>OSLEUM clade</taxon>
        <taxon>Lecanoromycetidae</taxon>
        <taxon>Lecanorales</taxon>
        <taxon>Lecanorineae</taxon>
        <taxon>Parmeliaceae</taxon>
        <taxon>Alectoria</taxon>
    </lineage>
</organism>
<dbReference type="AlphaFoldDB" id="A0A8H3EZB7"/>
<sequence length="492" mass="54194">MPPPRWLRLLSNPFVFFAAGFLVLNAVYNVFPEPPAIQEAQARRWALAKRQREEDYERAMEQQIEKDERERPGAWERKRIDNHEEGEGEGEGESLREGRAEDALPTALRALETLRQAAGGETTTTALPALNLVAEINLELGNAPSAREHFLQAVTLDPAGRIPSPLGGGGGASKFLWLAQLSESGGQDSVSWFERGATILRREIATEGEGQAEQKRKELAGALCGMIEVYMTDLSWDPCAESRCAALIAEALLVAPLSGSAEPLQTLASIRISQSRIADAQTALRDSMALWSGGGDDDDDVGEGPAVPEFATRVSLARLLMEVRMEEEALAVLERLVLEDDGSVEAWYLGGWCLYLLGGRRRGADGEQGMEGMEGADGGQGMGGVDGEQGMEGMDGDEDEDQDQGNLHTQSLVSSREWLRQSLKLYEMVEYEDERLRDHAMELVEELDAIIGETGEDEVDVEEEEEEEWDGFADDDDDDNNNEEEQEDEEMD</sequence>
<protein>
    <submittedName>
        <fullName evidence="2">Uncharacterized protein</fullName>
    </submittedName>
</protein>
<feature type="compositionally biased region" description="Basic and acidic residues" evidence="1">
    <location>
        <begin position="58"/>
        <end position="85"/>
    </location>
</feature>
<dbReference type="InterPro" id="IPR011990">
    <property type="entry name" value="TPR-like_helical_dom_sf"/>
</dbReference>
<feature type="region of interest" description="Disordered" evidence="1">
    <location>
        <begin position="449"/>
        <end position="492"/>
    </location>
</feature>
<gene>
    <name evidence="2" type="ORF">ALECFALPRED_009580</name>
</gene>
<dbReference type="SUPFAM" id="SSF48452">
    <property type="entry name" value="TPR-like"/>
    <property type="match status" value="1"/>
</dbReference>
<evidence type="ECO:0000313" key="2">
    <source>
        <dbReference type="EMBL" id="CAF9914385.1"/>
    </source>
</evidence>
<feature type="compositionally biased region" description="Acidic residues" evidence="1">
    <location>
        <begin position="394"/>
        <end position="403"/>
    </location>
</feature>
<name>A0A8H3EZB7_9LECA</name>
<dbReference type="EMBL" id="CAJPDR010000073">
    <property type="protein sequence ID" value="CAF9914385.1"/>
    <property type="molecule type" value="Genomic_DNA"/>
</dbReference>
<reference evidence="2" key="1">
    <citation type="submission" date="2021-03" db="EMBL/GenBank/DDBJ databases">
        <authorList>
            <person name="Tagirdzhanova G."/>
        </authorList>
    </citation>
    <scope>NUCLEOTIDE SEQUENCE</scope>
</reference>
<evidence type="ECO:0000256" key="1">
    <source>
        <dbReference type="SAM" id="MobiDB-lite"/>
    </source>
</evidence>
<feature type="region of interest" description="Disordered" evidence="1">
    <location>
        <begin position="58"/>
        <end position="100"/>
    </location>
</feature>
<evidence type="ECO:0000313" key="3">
    <source>
        <dbReference type="Proteomes" id="UP000664203"/>
    </source>
</evidence>
<feature type="region of interest" description="Disordered" evidence="1">
    <location>
        <begin position="365"/>
        <end position="410"/>
    </location>
</feature>
<proteinExistence type="predicted"/>
<dbReference type="Gene3D" id="1.25.40.10">
    <property type="entry name" value="Tetratricopeptide repeat domain"/>
    <property type="match status" value="1"/>
</dbReference>
<dbReference type="Proteomes" id="UP000664203">
    <property type="component" value="Unassembled WGS sequence"/>
</dbReference>